<keyword evidence="3" id="KW-0804">Transcription</keyword>
<organism evidence="6 7">
    <name type="scientific">Microbacterium horticulturae</name>
    <dbReference type="NCBI Taxonomy" id="3028316"/>
    <lineage>
        <taxon>Bacteria</taxon>
        <taxon>Bacillati</taxon>
        <taxon>Actinomycetota</taxon>
        <taxon>Actinomycetes</taxon>
        <taxon>Micrococcales</taxon>
        <taxon>Microbacteriaceae</taxon>
        <taxon>Microbacterium</taxon>
    </lineage>
</organism>
<dbReference type="InterPro" id="IPR050109">
    <property type="entry name" value="HTH-type_TetR-like_transc_reg"/>
</dbReference>
<dbReference type="InterPro" id="IPR036271">
    <property type="entry name" value="Tet_transcr_reg_TetR-rel_C_sf"/>
</dbReference>
<dbReference type="PRINTS" id="PR00455">
    <property type="entry name" value="HTHTETR"/>
</dbReference>
<dbReference type="InterPro" id="IPR049445">
    <property type="entry name" value="TetR_SbtR-like_C"/>
</dbReference>
<dbReference type="Pfam" id="PF00440">
    <property type="entry name" value="TetR_N"/>
    <property type="match status" value="1"/>
</dbReference>
<keyword evidence="2 4" id="KW-0238">DNA-binding</keyword>
<evidence type="ECO:0000256" key="3">
    <source>
        <dbReference type="ARBA" id="ARBA00023163"/>
    </source>
</evidence>
<dbReference type="EMBL" id="CP119108">
    <property type="protein sequence ID" value="WEG08820.1"/>
    <property type="molecule type" value="Genomic_DNA"/>
</dbReference>
<dbReference type="PROSITE" id="PS50977">
    <property type="entry name" value="HTH_TETR_2"/>
    <property type="match status" value="1"/>
</dbReference>
<accession>A0ABY8C0R0</accession>
<gene>
    <name evidence="6" type="ORF">PU630_16510</name>
</gene>
<keyword evidence="7" id="KW-1185">Reference proteome</keyword>
<reference evidence="6 7" key="1">
    <citation type="submission" date="2023-03" db="EMBL/GenBank/DDBJ databases">
        <title>Genome sequence of Microbacterium sp. KACC 23027.</title>
        <authorList>
            <person name="Kim S."/>
            <person name="Heo J."/>
            <person name="Kwon S.-W."/>
        </authorList>
    </citation>
    <scope>NUCLEOTIDE SEQUENCE [LARGE SCALE GENOMIC DNA]</scope>
    <source>
        <strain evidence="6 7">KACC 23027</strain>
    </source>
</reference>
<dbReference type="SUPFAM" id="SSF46689">
    <property type="entry name" value="Homeodomain-like"/>
    <property type="match status" value="1"/>
</dbReference>
<evidence type="ECO:0000259" key="5">
    <source>
        <dbReference type="PROSITE" id="PS50977"/>
    </source>
</evidence>
<evidence type="ECO:0000313" key="7">
    <source>
        <dbReference type="Proteomes" id="UP001214553"/>
    </source>
</evidence>
<dbReference type="InterPro" id="IPR001647">
    <property type="entry name" value="HTH_TetR"/>
</dbReference>
<dbReference type="RefSeq" id="WP_275278147.1">
    <property type="nucleotide sequence ID" value="NZ_CP119108.1"/>
</dbReference>
<dbReference type="PANTHER" id="PTHR30055:SF234">
    <property type="entry name" value="HTH-TYPE TRANSCRIPTIONAL REGULATOR BETI"/>
    <property type="match status" value="1"/>
</dbReference>
<dbReference type="Proteomes" id="UP001214553">
    <property type="component" value="Chromosome"/>
</dbReference>
<dbReference type="Pfam" id="PF21597">
    <property type="entry name" value="TetR_C_43"/>
    <property type="match status" value="1"/>
</dbReference>
<dbReference type="InterPro" id="IPR009057">
    <property type="entry name" value="Homeodomain-like_sf"/>
</dbReference>
<keyword evidence="1" id="KW-0805">Transcription regulation</keyword>
<sequence length="185" mass="19853">MTATDAPRRADARRNREAVLDAAGALFAASCGDVQMSDIAARAGVGVGTLYRHFADKQALQAAIIGRRFEAIAGLAQEAEHIADPWSALQALLYGYLEAAQADAGFRFSILSPIEPAWGDIASEKGDFAASVARIAQRAVAAGVVRSDFTGDDVILITRGAMSNMRDDRTWRRFVELALDGIRTR</sequence>
<name>A0ABY8C0R0_9MICO</name>
<proteinExistence type="predicted"/>
<protein>
    <submittedName>
        <fullName evidence="6">TetR/AcrR family transcriptional regulator</fullName>
    </submittedName>
</protein>
<evidence type="ECO:0000256" key="4">
    <source>
        <dbReference type="PROSITE-ProRule" id="PRU00335"/>
    </source>
</evidence>
<feature type="domain" description="HTH tetR-type" evidence="5">
    <location>
        <begin position="13"/>
        <end position="72"/>
    </location>
</feature>
<evidence type="ECO:0000313" key="6">
    <source>
        <dbReference type="EMBL" id="WEG08820.1"/>
    </source>
</evidence>
<dbReference type="SUPFAM" id="SSF48498">
    <property type="entry name" value="Tetracyclin repressor-like, C-terminal domain"/>
    <property type="match status" value="1"/>
</dbReference>
<dbReference type="PANTHER" id="PTHR30055">
    <property type="entry name" value="HTH-TYPE TRANSCRIPTIONAL REGULATOR RUTR"/>
    <property type="match status" value="1"/>
</dbReference>
<evidence type="ECO:0000256" key="1">
    <source>
        <dbReference type="ARBA" id="ARBA00023015"/>
    </source>
</evidence>
<feature type="DNA-binding region" description="H-T-H motif" evidence="4">
    <location>
        <begin position="35"/>
        <end position="54"/>
    </location>
</feature>
<evidence type="ECO:0000256" key="2">
    <source>
        <dbReference type="ARBA" id="ARBA00023125"/>
    </source>
</evidence>
<dbReference type="Gene3D" id="1.10.357.10">
    <property type="entry name" value="Tetracycline Repressor, domain 2"/>
    <property type="match status" value="1"/>
</dbReference>